<accession>A0ABV2F998</accession>
<organism evidence="1 2">
    <name type="scientific">Paenibacillus favisporus</name>
    <dbReference type="NCBI Taxonomy" id="221028"/>
    <lineage>
        <taxon>Bacteria</taxon>
        <taxon>Bacillati</taxon>
        <taxon>Bacillota</taxon>
        <taxon>Bacilli</taxon>
        <taxon>Bacillales</taxon>
        <taxon>Paenibacillaceae</taxon>
        <taxon>Paenibacillus</taxon>
    </lineage>
</organism>
<proteinExistence type="predicted"/>
<dbReference type="RefSeq" id="WP_186382123.1">
    <property type="nucleotide sequence ID" value="NZ_JBEPLV010000006.1"/>
</dbReference>
<dbReference type="Proteomes" id="UP001549098">
    <property type="component" value="Unassembled WGS sequence"/>
</dbReference>
<protein>
    <submittedName>
        <fullName evidence="1">Uncharacterized protein</fullName>
    </submittedName>
</protein>
<dbReference type="EMBL" id="JBEPLV010000006">
    <property type="protein sequence ID" value="MET3548329.1"/>
    <property type="molecule type" value="Genomic_DNA"/>
</dbReference>
<reference evidence="1 2" key="1">
    <citation type="submission" date="2024-06" db="EMBL/GenBank/DDBJ databases">
        <title>Genomic Encyclopedia of Type Strains, Phase IV (KMG-IV): sequencing the most valuable type-strain genomes for metagenomic binning, comparative biology and taxonomic classification.</title>
        <authorList>
            <person name="Goeker M."/>
        </authorList>
    </citation>
    <scope>NUCLEOTIDE SEQUENCE [LARGE SCALE GENOMIC DNA]</scope>
    <source>
        <strain evidence="1 2">DSM 17253</strain>
    </source>
</reference>
<keyword evidence="2" id="KW-1185">Reference proteome</keyword>
<name>A0ABV2F998_9BACL</name>
<evidence type="ECO:0000313" key="2">
    <source>
        <dbReference type="Proteomes" id="UP001549098"/>
    </source>
</evidence>
<evidence type="ECO:0000313" key="1">
    <source>
        <dbReference type="EMBL" id="MET3548329.1"/>
    </source>
</evidence>
<sequence length="101" mass="11946">MTYDPEAKNKRVPIGDWLKYIGTSGPLLKGENKEMLGELEKEVERRWLILKRETLIICSGLYGKSATPKRRRIKVQTLWVVFWHGVIHTEQRHNETRVIFK</sequence>
<gene>
    <name evidence="1" type="ORF">ABID47_004959</name>
</gene>
<comment type="caution">
    <text evidence="1">The sequence shown here is derived from an EMBL/GenBank/DDBJ whole genome shotgun (WGS) entry which is preliminary data.</text>
</comment>